<evidence type="ECO:0000313" key="4">
    <source>
        <dbReference type="Proteomes" id="UP001056035"/>
    </source>
</evidence>
<proteinExistence type="predicted"/>
<evidence type="ECO:0000256" key="1">
    <source>
        <dbReference type="SAM" id="MobiDB-lite"/>
    </source>
</evidence>
<dbReference type="RefSeq" id="WP_254571602.1">
    <property type="nucleotide sequence ID" value="NZ_CP098502.1"/>
</dbReference>
<keyword evidence="2" id="KW-1133">Transmembrane helix</keyword>
<sequence length="100" mass="10328">MLIDRSPGLFIALANVVVFGVVGVEAWMWTASSVLAVAFTLLLIVTVAGGICAVTLRLLDGAAPAAPQTSRGEPQSLAARRRERPAAVVTGNLPRPVAHG</sequence>
<dbReference type="EMBL" id="CP098502">
    <property type="protein sequence ID" value="UTI64910.1"/>
    <property type="molecule type" value="Genomic_DNA"/>
</dbReference>
<keyword evidence="4" id="KW-1185">Reference proteome</keyword>
<gene>
    <name evidence="3" type="ORF">NBH00_01580</name>
</gene>
<protein>
    <submittedName>
        <fullName evidence="3">Uncharacterized protein</fullName>
    </submittedName>
</protein>
<feature type="transmembrane region" description="Helical" evidence="2">
    <location>
        <begin position="35"/>
        <end position="59"/>
    </location>
</feature>
<evidence type="ECO:0000256" key="2">
    <source>
        <dbReference type="SAM" id="Phobius"/>
    </source>
</evidence>
<feature type="transmembrane region" description="Helical" evidence="2">
    <location>
        <begin position="7"/>
        <end position="29"/>
    </location>
</feature>
<reference evidence="3 4" key="1">
    <citation type="submission" date="2022-06" db="EMBL/GenBank/DDBJ databases">
        <title>Paraconexibacter antarcticus.</title>
        <authorList>
            <person name="Kim C.S."/>
        </authorList>
    </citation>
    <scope>NUCLEOTIDE SEQUENCE [LARGE SCALE GENOMIC DNA]</scope>
    <source>
        <strain evidence="3 4">02-257</strain>
    </source>
</reference>
<dbReference type="Proteomes" id="UP001056035">
    <property type="component" value="Chromosome"/>
</dbReference>
<evidence type="ECO:0000313" key="3">
    <source>
        <dbReference type="EMBL" id="UTI64910.1"/>
    </source>
</evidence>
<accession>A0ABY5DSA5</accession>
<feature type="region of interest" description="Disordered" evidence="1">
    <location>
        <begin position="64"/>
        <end position="100"/>
    </location>
</feature>
<keyword evidence="2" id="KW-0812">Transmembrane</keyword>
<organism evidence="3 4">
    <name type="scientific">Paraconexibacter antarcticus</name>
    <dbReference type="NCBI Taxonomy" id="2949664"/>
    <lineage>
        <taxon>Bacteria</taxon>
        <taxon>Bacillati</taxon>
        <taxon>Actinomycetota</taxon>
        <taxon>Thermoleophilia</taxon>
        <taxon>Solirubrobacterales</taxon>
        <taxon>Paraconexibacteraceae</taxon>
        <taxon>Paraconexibacter</taxon>
    </lineage>
</organism>
<name>A0ABY5DSA5_9ACTN</name>
<keyword evidence="2" id="KW-0472">Membrane</keyword>